<gene>
    <name evidence="1" type="ORF">PCL_09499</name>
</gene>
<name>A0A2U3DQU7_PURLI</name>
<dbReference type="EMBL" id="LCWV01000052">
    <property type="protein sequence ID" value="PWI64605.1"/>
    <property type="molecule type" value="Genomic_DNA"/>
</dbReference>
<evidence type="ECO:0000313" key="1">
    <source>
        <dbReference type="EMBL" id="PWI64605.1"/>
    </source>
</evidence>
<proteinExistence type="predicted"/>
<reference evidence="1 2" key="1">
    <citation type="journal article" date="2016" name="Front. Microbiol.">
        <title>Genome and transcriptome sequences reveal the specific parasitism of the nematophagous Purpureocillium lilacinum 36-1.</title>
        <authorList>
            <person name="Xie J."/>
            <person name="Li S."/>
            <person name="Mo C."/>
            <person name="Xiao X."/>
            <person name="Peng D."/>
            <person name="Wang G."/>
            <person name="Xiao Y."/>
        </authorList>
    </citation>
    <scope>NUCLEOTIDE SEQUENCE [LARGE SCALE GENOMIC DNA]</scope>
    <source>
        <strain evidence="1 2">36-1</strain>
    </source>
</reference>
<protein>
    <submittedName>
        <fullName evidence="1">Uncharacterized protein</fullName>
    </submittedName>
</protein>
<comment type="caution">
    <text evidence="1">The sequence shown here is derived from an EMBL/GenBank/DDBJ whole genome shotgun (WGS) entry which is preliminary data.</text>
</comment>
<accession>A0A2U3DQU7</accession>
<sequence length="192" mass="21542">MATVPVRFEFYCDGGTEQLNFVHDIPQELLRRSHLTRENGAYDDRFMAAVTPILKARAKDCQDASSISRENCGSRATDILQHVLSWLNKVEDPFIGVYVCAVCGRGECETMLRQELGVVMNEIEPDCVGRRQGSSDVRDALSLDTATKITKGKTGRRTRRFAGIQILGQRQLVLEWSYGGMAVQQEDGERKI</sequence>
<dbReference type="AlphaFoldDB" id="A0A2U3DQU7"/>
<evidence type="ECO:0000313" key="2">
    <source>
        <dbReference type="Proteomes" id="UP000245956"/>
    </source>
</evidence>
<organism evidence="1 2">
    <name type="scientific">Purpureocillium lilacinum</name>
    <name type="common">Paecilomyces lilacinus</name>
    <dbReference type="NCBI Taxonomy" id="33203"/>
    <lineage>
        <taxon>Eukaryota</taxon>
        <taxon>Fungi</taxon>
        <taxon>Dikarya</taxon>
        <taxon>Ascomycota</taxon>
        <taxon>Pezizomycotina</taxon>
        <taxon>Sordariomycetes</taxon>
        <taxon>Hypocreomycetidae</taxon>
        <taxon>Hypocreales</taxon>
        <taxon>Ophiocordycipitaceae</taxon>
        <taxon>Purpureocillium</taxon>
    </lineage>
</organism>
<dbReference type="Proteomes" id="UP000245956">
    <property type="component" value="Unassembled WGS sequence"/>
</dbReference>